<protein>
    <submittedName>
        <fullName evidence="7">Heavy metal-binding protein HIP-like</fullName>
    </submittedName>
</protein>
<keyword evidence="4" id="KW-0175">Coiled coil</keyword>
<sequence length="304" mass="34090">MMRAAFGFLSLLLGLFGSGAQMQGDVTEGTSKQTTPDIWVEVRALRDMVVELKVQLSALEDKVKESENQVDDLRAELISTKFHMELLQTENRDLQTRLRNTESELLVCKSKIDQLERDNEAEATELKSFERRLTTTESRTSELERENADVQSELLINKSRIEQLEKENAGKTQMAFYAGLANGGVIGPYNTDITLKYSKVFTNIGEAYNPATGFFTAPVRGAYYFQFTVCSHGSQMPGVSLYKNNQRVMFNLIPVLNTVDYITNSVVLELNAGDEIHLVLPSGYAVYDSDSNHSSFSSFLLFSL</sequence>
<evidence type="ECO:0000256" key="1">
    <source>
        <dbReference type="ARBA" id="ARBA00004613"/>
    </source>
</evidence>
<dbReference type="PANTHER" id="PTHR22923">
    <property type="entry name" value="CEREBELLIN-RELATED"/>
    <property type="match status" value="1"/>
</dbReference>
<evidence type="ECO:0000313" key="8">
    <source>
        <dbReference type="Proteomes" id="UP001178508"/>
    </source>
</evidence>
<keyword evidence="3 5" id="KW-0732">Signal</keyword>
<dbReference type="SMART" id="SM00110">
    <property type="entry name" value="C1Q"/>
    <property type="match status" value="1"/>
</dbReference>
<dbReference type="SUPFAM" id="SSF49842">
    <property type="entry name" value="TNF-like"/>
    <property type="match status" value="1"/>
</dbReference>
<dbReference type="PANTHER" id="PTHR22923:SF102">
    <property type="entry name" value="CEREBELLIN 13-RELATED"/>
    <property type="match status" value="1"/>
</dbReference>
<keyword evidence="8" id="KW-1185">Reference proteome</keyword>
<dbReference type="Proteomes" id="UP001178508">
    <property type="component" value="Chromosome 9"/>
</dbReference>
<dbReference type="InterPro" id="IPR001073">
    <property type="entry name" value="C1q_dom"/>
</dbReference>
<name>A0AAV1FSB4_XYRNO</name>
<feature type="coiled-coil region" evidence="4">
    <location>
        <begin position="42"/>
        <end position="167"/>
    </location>
</feature>
<dbReference type="PRINTS" id="PR00007">
    <property type="entry name" value="COMPLEMNTC1Q"/>
</dbReference>
<proteinExistence type="predicted"/>
<dbReference type="InterPro" id="IPR050822">
    <property type="entry name" value="Cerebellin_Synaptic_Org"/>
</dbReference>
<dbReference type="Gene3D" id="1.10.287.1490">
    <property type="match status" value="1"/>
</dbReference>
<dbReference type="Pfam" id="PF00386">
    <property type="entry name" value="C1q"/>
    <property type="match status" value="1"/>
</dbReference>
<feature type="signal peptide" evidence="5">
    <location>
        <begin position="1"/>
        <end position="20"/>
    </location>
</feature>
<reference evidence="7" key="1">
    <citation type="submission" date="2023-08" db="EMBL/GenBank/DDBJ databases">
        <authorList>
            <person name="Alioto T."/>
            <person name="Alioto T."/>
            <person name="Gomez Garrido J."/>
        </authorList>
    </citation>
    <scope>NUCLEOTIDE SEQUENCE</scope>
</reference>
<dbReference type="Gene3D" id="2.60.120.40">
    <property type="match status" value="1"/>
</dbReference>
<dbReference type="AlphaFoldDB" id="A0AAV1FSB4"/>
<dbReference type="EMBL" id="OY660872">
    <property type="protein sequence ID" value="CAJ1063784.1"/>
    <property type="molecule type" value="Genomic_DNA"/>
</dbReference>
<dbReference type="SUPFAM" id="SSF57997">
    <property type="entry name" value="Tropomyosin"/>
    <property type="match status" value="1"/>
</dbReference>
<evidence type="ECO:0000256" key="5">
    <source>
        <dbReference type="SAM" id="SignalP"/>
    </source>
</evidence>
<comment type="subcellular location">
    <subcellularLocation>
        <location evidence="1">Secreted</location>
    </subcellularLocation>
</comment>
<organism evidence="7 8">
    <name type="scientific">Xyrichtys novacula</name>
    <name type="common">Pearly razorfish</name>
    <name type="synonym">Hemipteronotus novacula</name>
    <dbReference type="NCBI Taxonomy" id="13765"/>
    <lineage>
        <taxon>Eukaryota</taxon>
        <taxon>Metazoa</taxon>
        <taxon>Chordata</taxon>
        <taxon>Craniata</taxon>
        <taxon>Vertebrata</taxon>
        <taxon>Euteleostomi</taxon>
        <taxon>Actinopterygii</taxon>
        <taxon>Neopterygii</taxon>
        <taxon>Teleostei</taxon>
        <taxon>Neoteleostei</taxon>
        <taxon>Acanthomorphata</taxon>
        <taxon>Eupercaria</taxon>
        <taxon>Labriformes</taxon>
        <taxon>Labridae</taxon>
        <taxon>Xyrichtys</taxon>
    </lineage>
</organism>
<gene>
    <name evidence="7" type="ORF">XNOV1_A000882</name>
</gene>
<keyword evidence="2" id="KW-0964">Secreted</keyword>
<dbReference type="InterPro" id="IPR008983">
    <property type="entry name" value="Tumour_necrosis_fac-like_dom"/>
</dbReference>
<evidence type="ECO:0000313" key="7">
    <source>
        <dbReference type="EMBL" id="CAJ1063784.1"/>
    </source>
</evidence>
<accession>A0AAV1FSB4</accession>
<evidence type="ECO:0000256" key="3">
    <source>
        <dbReference type="ARBA" id="ARBA00022729"/>
    </source>
</evidence>
<evidence type="ECO:0000256" key="4">
    <source>
        <dbReference type="SAM" id="Coils"/>
    </source>
</evidence>
<feature type="domain" description="C1q" evidence="6">
    <location>
        <begin position="169"/>
        <end position="304"/>
    </location>
</feature>
<dbReference type="PROSITE" id="PS50871">
    <property type="entry name" value="C1Q"/>
    <property type="match status" value="1"/>
</dbReference>
<feature type="chain" id="PRO_5043516524" evidence="5">
    <location>
        <begin position="21"/>
        <end position="304"/>
    </location>
</feature>
<evidence type="ECO:0000256" key="2">
    <source>
        <dbReference type="ARBA" id="ARBA00022525"/>
    </source>
</evidence>
<dbReference type="GO" id="GO:0005576">
    <property type="term" value="C:extracellular region"/>
    <property type="evidence" value="ECO:0007669"/>
    <property type="project" value="UniProtKB-SubCell"/>
</dbReference>
<evidence type="ECO:0000259" key="6">
    <source>
        <dbReference type="PROSITE" id="PS50871"/>
    </source>
</evidence>